<accession>A0A914MEU7</accession>
<dbReference type="WBParaSite" id="Minc3s01590g24956">
    <property type="protein sequence ID" value="Minc3s01590g24956"/>
    <property type="gene ID" value="Minc3s01590g24956"/>
</dbReference>
<keyword evidence="1" id="KW-1185">Reference proteome</keyword>
<evidence type="ECO:0000313" key="1">
    <source>
        <dbReference type="Proteomes" id="UP000887563"/>
    </source>
</evidence>
<organism evidence="1 2">
    <name type="scientific">Meloidogyne incognita</name>
    <name type="common">Southern root-knot nematode worm</name>
    <name type="synonym">Oxyuris incognita</name>
    <dbReference type="NCBI Taxonomy" id="6306"/>
    <lineage>
        <taxon>Eukaryota</taxon>
        <taxon>Metazoa</taxon>
        <taxon>Ecdysozoa</taxon>
        <taxon>Nematoda</taxon>
        <taxon>Chromadorea</taxon>
        <taxon>Rhabditida</taxon>
        <taxon>Tylenchina</taxon>
        <taxon>Tylenchomorpha</taxon>
        <taxon>Tylenchoidea</taxon>
        <taxon>Meloidogynidae</taxon>
        <taxon>Meloidogyninae</taxon>
        <taxon>Meloidogyne</taxon>
        <taxon>Meloidogyne incognita group</taxon>
    </lineage>
</organism>
<proteinExistence type="predicted"/>
<dbReference type="AlphaFoldDB" id="A0A914MEU7"/>
<name>A0A914MEU7_MELIC</name>
<protein>
    <submittedName>
        <fullName evidence="2">Uncharacterized protein</fullName>
    </submittedName>
</protein>
<sequence length="112" mass="12454">MENKFMYYKGRSFRFLNIFSSQPLHIAIRSVDLSIYHVIAYELFSVALITRNPNLKMMNKALCTRLPSTKTHCPNSGAPHSSHFAKTASALKSLPAAIANLNEPSNQAKDAS</sequence>
<evidence type="ECO:0000313" key="2">
    <source>
        <dbReference type="WBParaSite" id="Minc3s01590g24956"/>
    </source>
</evidence>
<dbReference type="Proteomes" id="UP000887563">
    <property type="component" value="Unplaced"/>
</dbReference>
<reference evidence="2" key="1">
    <citation type="submission" date="2022-11" db="UniProtKB">
        <authorList>
            <consortium name="WormBaseParasite"/>
        </authorList>
    </citation>
    <scope>IDENTIFICATION</scope>
</reference>